<name>A0AA35QV62_GEOBA</name>
<evidence type="ECO:0000313" key="2">
    <source>
        <dbReference type="Proteomes" id="UP001174909"/>
    </source>
</evidence>
<proteinExistence type="predicted"/>
<organism evidence="1 2">
    <name type="scientific">Geodia barretti</name>
    <name type="common">Barrett's horny sponge</name>
    <dbReference type="NCBI Taxonomy" id="519541"/>
    <lineage>
        <taxon>Eukaryota</taxon>
        <taxon>Metazoa</taxon>
        <taxon>Porifera</taxon>
        <taxon>Demospongiae</taxon>
        <taxon>Heteroscleromorpha</taxon>
        <taxon>Tetractinellida</taxon>
        <taxon>Astrophorina</taxon>
        <taxon>Geodiidae</taxon>
        <taxon>Geodia</taxon>
    </lineage>
</organism>
<protein>
    <submittedName>
        <fullName evidence="1">Uncharacterized protein</fullName>
    </submittedName>
</protein>
<keyword evidence="2" id="KW-1185">Reference proteome</keyword>
<comment type="caution">
    <text evidence="1">The sequence shown here is derived from an EMBL/GenBank/DDBJ whole genome shotgun (WGS) entry which is preliminary data.</text>
</comment>
<accession>A0AA35QV62</accession>
<gene>
    <name evidence="1" type="ORF">GBAR_LOCUS1250</name>
</gene>
<sequence>MSLSLEELVLEIKAIYEPLLGMTFEGSIHEENTPAVCTGGPRDVVNVRDQGVIGLMETIVDEVERVSKKVEPYNNEEKVWKGITPKKGPTKLWVKSLKETYKGDRTTFTVANIEVLTGLNWQKSYRAMVHITLV</sequence>
<dbReference type="Proteomes" id="UP001174909">
    <property type="component" value="Unassembled WGS sequence"/>
</dbReference>
<dbReference type="AlphaFoldDB" id="A0AA35QV62"/>
<evidence type="ECO:0000313" key="1">
    <source>
        <dbReference type="EMBL" id="CAI7993414.1"/>
    </source>
</evidence>
<reference evidence="1" key="1">
    <citation type="submission" date="2023-03" db="EMBL/GenBank/DDBJ databases">
        <authorList>
            <person name="Steffen K."/>
            <person name="Cardenas P."/>
        </authorList>
    </citation>
    <scope>NUCLEOTIDE SEQUENCE</scope>
</reference>
<dbReference type="EMBL" id="CASHTH010000187">
    <property type="protein sequence ID" value="CAI7993414.1"/>
    <property type="molecule type" value="Genomic_DNA"/>
</dbReference>